<organism evidence="1 2">
    <name type="scientific">Simiduia aestuariiviva</name>
    <dbReference type="NCBI Taxonomy" id="1510459"/>
    <lineage>
        <taxon>Bacteria</taxon>
        <taxon>Pseudomonadati</taxon>
        <taxon>Pseudomonadota</taxon>
        <taxon>Gammaproteobacteria</taxon>
        <taxon>Cellvibrionales</taxon>
        <taxon>Cellvibrionaceae</taxon>
        <taxon>Simiduia</taxon>
    </lineage>
</organism>
<proteinExistence type="predicted"/>
<dbReference type="Pfam" id="PF10294">
    <property type="entry name" value="Methyltransf_16"/>
    <property type="match status" value="1"/>
</dbReference>
<evidence type="ECO:0000313" key="2">
    <source>
        <dbReference type="Proteomes" id="UP000559987"/>
    </source>
</evidence>
<keyword evidence="2" id="KW-1185">Reference proteome</keyword>
<sequence>MAKPKFRYQTLAVGESLVHMRTLFDNQQFSDDEGVAEDLGISSATWPIFGTLWPSGQVLANLMQTHQVEGKRILEVGCGMALSSHVLNARLADITATDYHPEAEAFLQENTRINAGNPIPFIRTGWADPMGDLGLFDLIIGSDLLYESEHVAMLAAFINQHANTRCDVILIDPGRGHHAKFSKRMVQLGFTHSQYSPDATPYLTQPFKGKVLQYTRS</sequence>
<dbReference type="AlphaFoldDB" id="A0A839UMB7"/>
<dbReference type="RefSeq" id="WP_183908622.1">
    <property type="nucleotide sequence ID" value="NZ_JACHXZ010000001.1"/>
</dbReference>
<dbReference type="EMBL" id="JACHXZ010000001">
    <property type="protein sequence ID" value="MBB3167689.1"/>
    <property type="molecule type" value="Genomic_DNA"/>
</dbReference>
<protein>
    <submittedName>
        <fullName evidence="1">Putative nicotinamide N-methyase</fullName>
    </submittedName>
</protein>
<dbReference type="Gene3D" id="3.40.50.150">
    <property type="entry name" value="Vaccinia Virus protein VP39"/>
    <property type="match status" value="1"/>
</dbReference>
<name>A0A839UMB7_9GAMM</name>
<dbReference type="SUPFAM" id="SSF53335">
    <property type="entry name" value="S-adenosyl-L-methionine-dependent methyltransferases"/>
    <property type="match status" value="1"/>
</dbReference>
<comment type="caution">
    <text evidence="1">The sequence shown here is derived from an EMBL/GenBank/DDBJ whole genome shotgun (WGS) entry which is preliminary data.</text>
</comment>
<accession>A0A839UMB7</accession>
<dbReference type="InterPro" id="IPR019410">
    <property type="entry name" value="Methyltransf_16"/>
</dbReference>
<dbReference type="PANTHER" id="PTHR14614">
    <property type="entry name" value="HEPATOCELLULAR CARCINOMA-ASSOCIATED ANTIGEN"/>
    <property type="match status" value="1"/>
</dbReference>
<dbReference type="Proteomes" id="UP000559987">
    <property type="component" value="Unassembled WGS sequence"/>
</dbReference>
<dbReference type="InterPro" id="IPR029063">
    <property type="entry name" value="SAM-dependent_MTases_sf"/>
</dbReference>
<dbReference type="CDD" id="cd02440">
    <property type="entry name" value="AdoMet_MTases"/>
    <property type="match status" value="1"/>
</dbReference>
<gene>
    <name evidence="1" type="ORF">FHS30_000865</name>
</gene>
<evidence type="ECO:0000313" key="1">
    <source>
        <dbReference type="EMBL" id="MBB3167689.1"/>
    </source>
</evidence>
<reference evidence="1 2" key="1">
    <citation type="submission" date="2020-08" db="EMBL/GenBank/DDBJ databases">
        <title>Genomic Encyclopedia of Type Strains, Phase III (KMG-III): the genomes of soil and plant-associated and newly described type strains.</title>
        <authorList>
            <person name="Whitman W."/>
        </authorList>
    </citation>
    <scope>NUCLEOTIDE SEQUENCE [LARGE SCALE GENOMIC DNA]</scope>
    <source>
        <strain evidence="1 2">CECT 8571</strain>
    </source>
</reference>